<evidence type="ECO:0000313" key="2">
    <source>
        <dbReference type="EMBL" id="MBW7466503.1"/>
    </source>
</evidence>
<proteinExistence type="predicted"/>
<protein>
    <submittedName>
        <fullName evidence="2">Uncharacterized protein</fullName>
    </submittedName>
</protein>
<feature type="region of interest" description="Disordered" evidence="1">
    <location>
        <begin position="99"/>
        <end position="171"/>
    </location>
</feature>
<feature type="compositionally biased region" description="Polar residues" evidence="1">
    <location>
        <begin position="151"/>
        <end position="162"/>
    </location>
</feature>
<comment type="caution">
    <text evidence="2">The sequence shown here is derived from an EMBL/GenBank/DDBJ whole genome shotgun (WGS) entry which is preliminary data.</text>
</comment>
<dbReference type="PROSITE" id="PS51257">
    <property type="entry name" value="PROKAR_LIPOPROTEIN"/>
    <property type="match status" value="1"/>
</dbReference>
<keyword evidence="3" id="KW-1185">Reference proteome</keyword>
<dbReference type="EMBL" id="JAHYXK010000003">
    <property type="protein sequence ID" value="MBW7466503.1"/>
    <property type="molecule type" value="Genomic_DNA"/>
</dbReference>
<dbReference type="Proteomes" id="UP000813018">
    <property type="component" value="Unassembled WGS sequence"/>
</dbReference>
<feature type="compositionally biased region" description="Basic and acidic residues" evidence="1">
    <location>
        <begin position="139"/>
        <end position="149"/>
    </location>
</feature>
<dbReference type="RefSeq" id="WP_219876379.1">
    <property type="nucleotide sequence ID" value="NZ_JAHYXK010000003.1"/>
</dbReference>
<sequence>MKKALNILFAAGTLFIVTSCIEDSGTSFETQESNEDERVNPNHIRAYSGLDSIARLVTNSTATIPTNGQLATEMVKVYYKPGQDITDIVEQFNLNETARMGGQTQNTTDATSATDPMEQQSMTTVQDSVNVVTGAKNNADARSDQDKRQGTKTTSGGNSKEQQTGEKNKKQ</sequence>
<feature type="compositionally biased region" description="Polar residues" evidence="1">
    <location>
        <begin position="99"/>
        <end position="131"/>
    </location>
</feature>
<name>A0ABS7CRN8_9BACT</name>
<organism evidence="2 3">
    <name type="scientific">Pontibacter aydingkolensis</name>
    <dbReference type="NCBI Taxonomy" id="1911536"/>
    <lineage>
        <taxon>Bacteria</taxon>
        <taxon>Pseudomonadati</taxon>
        <taxon>Bacteroidota</taxon>
        <taxon>Cytophagia</taxon>
        <taxon>Cytophagales</taxon>
        <taxon>Hymenobacteraceae</taxon>
        <taxon>Pontibacter</taxon>
    </lineage>
</organism>
<evidence type="ECO:0000313" key="3">
    <source>
        <dbReference type="Proteomes" id="UP000813018"/>
    </source>
</evidence>
<accession>A0ABS7CRN8</accession>
<gene>
    <name evidence="2" type="ORF">K0O23_05440</name>
</gene>
<reference evidence="2 3" key="1">
    <citation type="journal article" date="2016" name="Int. J. Syst. Evol. Microbiol.">
        <title>Pontibacter aydingkolensis sp. nov., isolated from soil of a salt lake.</title>
        <authorList>
            <person name="Osman G."/>
            <person name="Zhang T."/>
            <person name="Lou K."/>
            <person name="Gao Y."/>
            <person name="Chang W."/>
            <person name="Lin Q."/>
            <person name="Yang H.M."/>
            <person name="Huo X.D."/>
            <person name="Wang N."/>
        </authorList>
    </citation>
    <scope>NUCLEOTIDE SEQUENCE [LARGE SCALE GENOMIC DNA]</scope>
    <source>
        <strain evidence="2 3">KACC 19255</strain>
    </source>
</reference>
<evidence type="ECO:0000256" key="1">
    <source>
        <dbReference type="SAM" id="MobiDB-lite"/>
    </source>
</evidence>